<dbReference type="Pfam" id="PF12836">
    <property type="entry name" value="HHH_3"/>
    <property type="match status" value="1"/>
</dbReference>
<dbReference type="InterPro" id="IPR003583">
    <property type="entry name" value="Hlx-hairpin-Hlx_DNA-bd_motif"/>
</dbReference>
<evidence type="ECO:0000256" key="1">
    <source>
        <dbReference type="SAM" id="Phobius"/>
    </source>
</evidence>
<dbReference type="PANTHER" id="PTHR21180:SF32">
    <property type="entry name" value="ENDONUCLEASE_EXONUCLEASE_PHOSPHATASE FAMILY DOMAIN-CONTAINING PROTEIN 1"/>
    <property type="match status" value="1"/>
</dbReference>
<dbReference type="AlphaFoldDB" id="A0A8J8B082"/>
<dbReference type="RefSeq" id="WP_227016696.1">
    <property type="nucleotide sequence ID" value="NZ_JAGSND010000001.1"/>
</dbReference>
<protein>
    <submittedName>
        <fullName evidence="3">Helix-hairpin-helix domain-containing protein</fullName>
    </submittedName>
</protein>
<dbReference type="InterPro" id="IPR019554">
    <property type="entry name" value="Soluble_ligand-bd"/>
</dbReference>
<dbReference type="SUPFAM" id="SSF47781">
    <property type="entry name" value="RuvA domain 2-like"/>
    <property type="match status" value="1"/>
</dbReference>
<dbReference type="InterPro" id="IPR051675">
    <property type="entry name" value="Endo/Exo/Phosphatase_dom_1"/>
</dbReference>
<gene>
    <name evidence="3" type="ORF">KCX82_01665</name>
</gene>
<dbReference type="SMART" id="SM00278">
    <property type="entry name" value="HhH1"/>
    <property type="match status" value="2"/>
</dbReference>
<dbReference type="NCBIfam" id="TIGR00426">
    <property type="entry name" value="competence protein ComEA helix-hairpin-helix repeat region"/>
    <property type="match status" value="1"/>
</dbReference>
<dbReference type="Gene3D" id="3.10.560.10">
    <property type="entry name" value="Outer membrane lipoprotein wza domain like"/>
    <property type="match status" value="1"/>
</dbReference>
<dbReference type="GO" id="GO:0003677">
    <property type="term" value="F:DNA binding"/>
    <property type="evidence" value="ECO:0007669"/>
    <property type="project" value="InterPro"/>
</dbReference>
<evidence type="ECO:0000259" key="2">
    <source>
        <dbReference type="SMART" id="SM00278"/>
    </source>
</evidence>
<dbReference type="Pfam" id="PF10531">
    <property type="entry name" value="SLBB"/>
    <property type="match status" value="1"/>
</dbReference>
<feature type="domain" description="Helix-hairpin-helix DNA-binding motif class 1" evidence="2">
    <location>
        <begin position="200"/>
        <end position="219"/>
    </location>
</feature>
<dbReference type="EMBL" id="JAGSND010000001">
    <property type="protein sequence ID" value="MBR0596572.1"/>
    <property type="molecule type" value="Genomic_DNA"/>
</dbReference>
<dbReference type="Proteomes" id="UP000675664">
    <property type="component" value="Unassembled WGS sequence"/>
</dbReference>
<dbReference type="GO" id="GO:0015628">
    <property type="term" value="P:protein secretion by the type II secretion system"/>
    <property type="evidence" value="ECO:0007669"/>
    <property type="project" value="TreeGrafter"/>
</dbReference>
<keyword evidence="1" id="KW-0812">Transmembrane</keyword>
<dbReference type="InterPro" id="IPR010994">
    <property type="entry name" value="RuvA_2-like"/>
</dbReference>
<dbReference type="Gene3D" id="1.10.150.280">
    <property type="entry name" value="AF1531-like domain"/>
    <property type="match status" value="1"/>
</dbReference>
<keyword evidence="1" id="KW-1133">Transmembrane helix</keyword>
<evidence type="ECO:0000313" key="3">
    <source>
        <dbReference type="EMBL" id="MBR0596572.1"/>
    </source>
</evidence>
<dbReference type="GO" id="GO:0006281">
    <property type="term" value="P:DNA repair"/>
    <property type="evidence" value="ECO:0007669"/>
    <property type="project" value="InterPro"/>
</dbReference>
<sequence length="222" mass="24246">MNQLKWMKELNVDKKLLLKVIAGVIILVIAFSMYLARNSDSEDTVQVLIPKEENHIQEGNEAEEDVSTAAIVSEKEILIDVSGAVNQPAVVELKEGSRVFEAIELAGGLSKDADTRSTNLAQVLTDGEKLYIPTKKELEETGSSYLQTKNTSVEASGSAGLININTANSETLQQLTGVGPSTAEKIIRYRTENGNFKTIEDIKNVSGIGEKTFEKFKNKITV</sequence>
<comment type="caution">
    <text evidence="3">The sequence shown here is derived from an EMBL/GenBank/DDBJ whole genome shotgun (WGS) entry which is preliminary data.</text>
</comment>
<dbReference type="GO" id="GO:0015627">
    <property type="term" value="C:type II protein secretion system complex"/>
    <property type="evidence" value="ECO:0007669"/>
    <property type="project" value="TreeGrafter"/>
</dbReference>
<keyword evidence="1" id="KW-0472">Membrane</keyword>
<proteinExistence type="predicted"/>
<accession>A0A8J8B082</accession>
<name>A0A8J8B082_9FIRM</name>
<keyword evidence="4" id="KW-1185">Reference proteome</keyword>
<dbReference type="PANTHER" id="PTHR21180">
    <property type="entry name" value="ENDONUCLEASE/EXONUCLEASE/PHOSPHATASE FAMILY DOMAIN-CONTAINING PROTEIN 1"/>
    <property type="match status" value="1"/>
</dbReference>
<evidence type="ECO:0000313" key="4">
    <source>
        <dbReference type="Proteomes" id="UP000675664"/>
    </source>
</evidence>
<reference evidence="3" key="2">
    <citation type="submission" date="2021-04" db="EMBL/GenBank/DDBJ databases">
        <authorList>
            <person name="Liu J."/>
        </authorList>
    </citation>
    <scope>NUCLEOTIDE SEQUENCE</scope>
    <source>
        <strain evidence="3">BAD-6</strain>
    </source>
</reference>
<feature type="transmembrane region" description="Helical" evidence="1">
    <location>
        <begin position="16"/>
        <end position="36"/>
    </location>
</feature>
<organism evidence="3 4">
    <name type="scientific">Sinanaerobacter chloroacetimidivorans</name>
    <dbReference type="NCBI Taxonomy" id="2818044"/>
    <lineage>
        <taxon>Bacteria</taxon>
        <taxon>Bacillati</taxon>
        <taxon>Bacillota</taxon>
        <taxon>Clostridia</taxon>
        <taxon>Peptostreptococcales</taxon>
        <taxon>Anaerovoracaceae</taxon>
        <taxon>Sinanaerobacter</taxon>
    </lineage>
</organism>
<dbReference type="InterPro" id="IPR004509">
    <property type="entry name" value="Competence_ComEA_HhH"/>
</dbReference>
<feature type="domain" description="Helix-hairpin-helix DNA-binding motif class 1" evidence="2">
    <location>
        <begin position="170"/>
        <end position="189"/>
    </location>
</feature>
<reference evidence="3" key="1">
    <citation type="submission" date="2021-04" db="EMBL/GenBank/DDBJ databases">
        <title>Sinoanaerobacter chloroacetimidivorans sp. nov., an obligate anaerobic bacterium isolated from anaerobic sludge.</title>
        <authorList>
            <person name="Bao Y."/>
        </authorList>
    </citation>
    <scope>NUCLEOTIDE SEQUENCE</scope>
    <source>
        <strain evidence="3">BAD-6</strain>
    </source>
</reference>